<sequence>MLIPKGCCKHLSLYLPGTGKASQETAISGSFQQNLAGVGSLWMGLSSVSAPNFVSTFPPVTLLFTLL</sequence>
<accession>A0A0V1DNT2</accession>
<name>A0A0V1DNT2_TRIPS</name>
<keyword evidence="2" id="KW-1185">Reference proteome</keyword>
<evidence type="ECO:0000313" key="1">
    <source>
        <dbReference type="EMBL" id="KRY63207.1"/>
    </source>
</evidence>
<dbReference type="EMBL" id="JYDT01002552">
    <property type="protein sequence ID" value="KRY63207.1"/>
    <property type="molecule type" value="Genomic_DNA"/>
</dbReference>
<proteinExistence type="predicted"/>
<dbReference type="Proteomes" id="UP000054995">
    <property type="component" value="Unassembled WGS sequence"/>
</dbReference>
<dbReference type="AlphaFoldDB" id="A0A0V1DNT2"/>
<protein>
    <submittedName>
        <fullName evidence="1">Uncharacterized protein</fullName>
    </submittedName>
</protein>
<comment type="caution">
    <text evidence="1">The sequence shown here is derived from an EMBL/GenBank/DDBJ whole genome shotgun (WGS) entry which is preliminary data.</text>
</comment>
<gene>
    <name evidence="1" type="ORF">T4D_10970</name>
</gene>
<organism evidence="1 2">
    <name type="scientific">Trichinella pseudospiralis</name>
    <name type="common">Parasitic roundworm</name>
    <dbReference type="NCBI Taxonomy" id="6337"/>
    <lineage>
        <taxon>Eukaryota</taxon>
        <taxon>Metazoa</taxon>
        <taxon>Ecdysozoa</taxon>
        <taxon>Nematoda</taxon>
        <taxon>Enoplea</taxon>
        <taxon>Dorylaimia</taxon>
        <taxon>Trichinellida</taxon>
        <taxon>Trichinellidae</taxon>
        <taxon>Trichinella</taxon>
    </lineage>
</organism>
<evidence type="ECO:0000313" key="2">
    <source>
        <dbReference type="Proteomes" id="UP000054995"/>
    </source>
</evidence>
<reference evidence="1 2" key="1">
    <citation type="submission" date="2015-01" db="EMBL/GenBank/DDBJ databases">
        <title>Evolution of Trichinella species and genotypes.</title>
        <authorList>
            <person name="Korhonen P.K."/>
            <person name="Edoardo P."/>
            <person name="Giuseppe L.R."/>
            <person name="Gasser R.B."/>
        </authorList>
    </citation>
    <scope>NUCLEOTIDE SEQUENCE [LARGE SCALE GENOMIC DNA]</scope>
    <source>
        <strain evidence="1">ISS470</strain>
    </source>
</reference>